<feature type="domain" description="RIO-type" evidence="10">
    <location>
        <begin position="3"/>
        <end position="54"/>
    </location>
</feature>
<evidence type="ECO:0000256" key="8">
    <source>
        <dbReference type="ARBA" id="ARBA00048679"/>
    </source>
</evidence>
<dbReference type="GO" id="GO:0005524">
    <property type="term" value="F:ATP binding"/>
    <property type="evidence" value="ECO:0007669"/>
    <property type="project" value="UniProtKB-KW"/>
</dbReference>
<evidence type="ECO:0000313" key="12">
    <source>
        <dbReference type="Proteomes" id="UP000075225"/>
    </source>
</evidence>
<feature type="compositionally biased region" description="Basic and acidic residues" evidence="9">
    <location>
        <begin position="65"/>
        <end position="75"/>
    </location>
</feature>
<evidence type="ECO:0000259" key="10">
    <source>
        <dbReference type="Pfam" id="PF01163"/>
    </source>
</evidence>
<comment type="catalytic activity">
    <reaction evidence="8">
        <text>L-seryl-[protein] + ATP = O-phospho-L-seryl-[protein] + ADP + H(+)</text>
        <dbReference type="Rhea" id="RHEA:17989"/>
        <dbReference type="Rhea" id="RHEA-COMP:9863"/>
        <dbReference type="Rhea" id="RHEA-COMP:11604"/>
        <dbReference type="ChEBI" id="CHEBI:15378"/>
        <dbReference type="ChEBI" id="CHEBI:29999"/>
        <dbReference type="ChEBI" id="CHEBI:30616"/>
        <dbReference type="ChEBI" id="CHEBI:83421"/>
        <dbReference type="ChEBI" id="CHEBI:456216"/>
        <dbReference type="EC" id="2.7.11.1"/>
    </reaction>
</comment>
<dbReference type="Pfam" id="PF01163">
    <property type="entry name" value="RIO1"/>
    <property type="match status" value="1"/>
</dbReference>
<feature type="region of interest" description="Disordered" evidence="9">
    <location>
        <begin position="62"/>
        <end position="93"/>
    </location>
</feature>
<feature type="non-terminal residue" evidence="11">
    <location>
        <position position="152"/>
    </location>
</feature>
<name>A0A151H3B6_TOXGO</name>
<dbReference type="Proteomes" id="UP000075225">
    <property type="component" value="Unassembled WGS sequence"/>
</dbReference>
<proteinExistence type="predicted"/>
<keyword evidence="6" id="KW-0067">ATP-binding</keyword>
<keyword evidence="3" id="KW-0808">Transferase</keyword>
<dbReference type="Gene3D" id="3.30.200.20">
    <property type="entry name" value="Phosphorylase Kinase, domain 1"/>
    <property type="match status" value="1"/>
</dbReference>
<dbReference type="VEuPathDB" id="ToxoDB:TGPRC2_210830B"/>
<reference evidence="12" key="1">
    <citation type="submission" date="2016-03" db="EMBL/GenBank/DDBJ databases">
        <authorList>
            <person name="Sibley D."/>
            <person name="Venepally P."/>
            <person name="Karamycheva S."/>
            <person name="Hadjithomas M."/>
            <person name="Khan A."/>
            <person name="Brunk B."/>
            <person name="Roos D."/>
            <person name="Caler E."/>
            <person name="Lorenzi H."/>
        </authorList>
    </citation>
    <scope>NUCLEOTIDE SEQUENCE [LARGE SCALE GENOMIC DNA]</scope>
    <source>
        <strain evidence="12">TgCatPRC2</strain>
    </source>
</reference>
<evidence type="ECO:0000256" key="3">
    <source>
        <dbReference type="ARBA" id="ARBA00022679"/>
    </source>
</evidence>
<evidence type="ECO:0000256" key="9">
    <source>
        <dbReference type="SAM" id="MobiDB-lite"/>
    </source>
</evidence>
<evidence type="ECO:0000256" key="5">
    <source>
        <dbReference type="ARBA" id="ARBA00022777"/>
    </source>
</evidence>
<sequence>CRNPRKMVVNWVMKEFRNLLRLHAAGVPCPRPVDVSAHVLLMTFVGFAADAVPAEAAQAVCRARGTPEPRPRSATETETGESTAPFASQANLPDDEALELRRETGFAIASQEDDAAPLRYAAAPRLKDLHSAFCCSAAASASLQAWEALYVQ</sequence>
<dbReference type="EMBL" id="AHZP02002509">
    <property type="protein sequence ID" value="KYK63837.1"/>
    <property type="molecule type" value="Genomic_DNA"/>
</dbReference>
<comment type="catalytic activity">
    <reaction evidence="7">
        <text>L-threonyl-[protein] + ATP = O-phospho-L-threonyl-[protein] + ADP + H(+)</text>
        <dbReference type="Rhea" id="RHEA:46608"/>
        <dbReference type="Rhea" id="RHEA-COMP:11060"/>
        <dbReference type="Rhea" id="RHEA-COMP:11605"/>
        <dbReference type="ChEBI" id="CHEBI:15378"/>
        <dbReference type="ChEBI" id="CHEBI:30013"/>
        <dbReference type="ChEBI" id="CHEBI:30616"/>
        <dbReference type="ChEBI" id="CHEBI:61977"/>
        <dbReference type="ChEBI" id="CHEBI:456216"/>
        <dbReference type="EC" id="2.7.11.1"/>
    </reaction>
</comment>
<keyword evidence="2" id="KW-0723">Serine/threonine-protein kinase</keyword>
<evidence type="ECO:0000256" key="2">
    <source>
        <dbReference type="ARBA" id="ARBA00022527"/>
    </source>
</evidence>
<dbReference type="InterPro" id="IPR018934">
    <property type="entry name" value="RIO_dom"/>
</dbReference>
<evidence type="ECO:0000256" key="1">
    <source>
        <dbReference type="ARBA" id="ARBA00012513"/>
    </source>
</evidence>
<feature type="non-terminal residue" evidence="11">
    <location>
        <position position="1"/>
    </location>
</feature>
<keyword evidence="5" id="KW-0418">Kinase</keyword>
<dbReference type="EC" id="2.7.11.1" evidence="1"/>
<comment type="caution">
    <text evidence="11">The sequence shown here is derived from an EMBL/GenBank/DDBJ whole genome shotgun (WGS) entry which is preliminary data.</text>
</comment>
<accession>A0A151H3B6</accession>
<evidence type="ECO:0000256" key="4">
    <source>
        <dbReference type="ARBA" id="ARBA00022741"/>
    </source>
</evidence>
<dbReference type="InterPro" id="IPR051272">
    <property type="entry name" value="RIO-type_Ser/Thr_kinase"/>
</dbReference>
<gene>
    <name evidence="11" type="ORF">TGPRC2_210830B</name>
</gene>
<dbReference type="PANTHER" id="PTHR45723">
    <property type="entry name" value="SERINE/THREONINE-PROTEIN KINASE RIO1"/>
    <property type="match status" value="1"/>
</dbReference>
<keyword evidence="4" id="KW-0547">Nucleotide-binding</keyword>
<dbReference type="GO" id="GO:0004674">
    <property type="term" value="F:protein serine/threonine kinase activity"/>
    <property type="evidence" value="ECO:0007669"/>
    <property type="project" value="UniProtKB-KW"/>
</dbReference>
<organism evidence="11 12">
    <name type="scientific">Toxoplasma gondii TgCatPRC2</name>
    <dbReference type="NCBI Taxonomy" id="1130821"/>
    <lineage>
        <taxon>Eukaryota</taxon>
        <taxon>Sar</taxon>
        <taxon>Alveolata</taxon>
        <taxon>Apicomplexa</taxon>
        <taxon>Conoidasida</taxon>
        <taxon>Coccidia</taxon>
        <taxon>Eucoccidiorida</taxon>
        <taxon>Eimeriorina</taxon>
        <taxon>Sarcocystidae</taxon>
        <taxon>Toxoplasma</taxon>
    </lineage>
</organism>
<evidence type="ECO:0000256" key="7">
    <source>
        <dbReference type="ARBA" id="ARBA00047899"/>
    </source>
</evidence>
<evidence type="ECO:0000313" key="11">
    <source>
        <dbReference type="EMBL" id="KYK63837.1"/>
    </source>
</evidence>
<protein>
    <recommendedName>
        <fullName evidence="1">non-specific serine/threonine protein kinase</fullName>
        <ecNumber evidence="1">2.7.11.1</ecNumber>
    </recommendedName>
</protein>
<dbReference type="AlphaFoldDB" id="A0A151H3B6"/>
<evidence type="ECO:0000256" key="6">
    <source>
        <dbReference type="ARBA" id="ARBA00022840"/>
    </source>
</evidence>